<feature type="non-terminal residue" evidence="1">
    <location>
        <position position="339"/>
    </location>
</feature>
<proteinExistence type="predicted"/>
<dbReference type="EMBL" id="JAHRHJ020000002">
    <property type="protein sequence ID" value="KAH9324060.1"/>
    <property type="molecule type" value="Genomic_DNA"/>
</dbReference>
<reference evidence="1 2" key="1">
    <citation type="journal article" date="2021" name="Nat. Plants">
        <title>The Taxus genome provides insights into paclitaxel biosynthesis.</title>
        <authorList>
            <person name="Xiong X."/>
            <person name="Gou J."/>
            <person name="Liao Q."/>
            <person name="Li Y."/>
            <person name="Zhou Q."/>
            <person name="Bi G."/>
            <person name="Li C."/>
            <person name="Du R."/>
            <person name="Wang X."/>
            <person name="Sun T."/>
            <person name="Guo L."/>
            <person name="Liang H."/>
            <person name="Lu P."/>
            <person name="Wu Y."/>
            <person name="Zhang Z."/>
            <person name="Ro D.K."/>
            <person name="Shang Y."/>
            <person name="Huang S."/>
            <person name="Yan J."/>
        </authorList>
    </citation>
    <scope>NUCLEOTIDE SEQUENCE [LARGE SCALE GENOMIC DNA]</scope>
    <source>
        <strain evidence="1">Ta-2019</strain>
    </source>
</reference>
<dbReference type="PANTHER" id="PTHR33492">
    <property type="entry name" value="OSJNBA0043A12.37 PROTEIN-RELATED"/>
    <property type="match status" value="1"/>
</dbReference>
<comment type="caution">
    <text evidence="1">The sequence shown here is derived from an EMBL/GenBank/DDBJ whole genome shotgun (WGS) entry which is preliminary data.</text>
</comment>
<sequence>MKKAITTSEIWRIVEDYCCTHGLLHTASQCRDQWEHVLPDYKRVRDYEAHIPFGHDSYWSMKGRERVEKKLPTNFAMELFNAMDISFGSDRAINPSKISIDTFDTQYVFTEGWSSPIENEPLKEFETLAMTGESSLNTGKEKEKLSTCKKRKTSNKTSIKDKIVERNKLVIFAFQMAEEGRRRIVFTLSIFKIIHLHTMNPNSIAKMKLFLGNASIIFQLALQIWNDLQDSTNMQCIFKKSKVDSSTMDADDMEMEVIAVSFRQQSQILDADLSPSAWEGYKVSGISNHVLYTGGTGIFLKVFPVEKQVAMGMLRLTSGMKMVNISESFGCGKPTTVRN</sequence>
<keyword evidence="2" id="KW-1185">Reference proteome</keyword>
<evidence type="ECO:0000313" key="2">
    <source>
        <dbReference type="Proteomes" id="UP000824469"/>
    </source>
</evidence>
<evidence type="ECO:0008006" key="3">
    <source>
        <dbReference type="Google" id="ProtNLM"/>
    </source>
</evidence>
<dbReference type="PANTHER" id="PTHR33492:SF11">
    <property type="entry name" value="OS04G0670900 PROTEIN"/>
    <property type="match status" value="1"/>
</dbReference>
<dbReference type="AlphaFoldDB" id="A0AA38GNG0"/>
<organism evidence="1 2">
    <name type="scientific">Taxus chinensis</name>
    <name type="common">Chinese yew</name>
    <name type="synonym">Taxus wallichiana var. chinensis</name>
    <dbReference type="NCBI Taxonomy" id="29808"/>
    <lineage>
        <taxon>Eukaryota</taxon>
        <taxon>Viridiplantae</taxon>
        <taxon>Streptophyta</taxon>
        <taxon>Embryophyta</taxon>
        <taxon>Tracheophyta</taxon>
        <taxon>Spermatophyta</taxon>
        <taxon>Pinopsida</taxon>
        <taxon>Pinidae</taxon>
        <taxon>Conifers II</taxon>
        <taxon>Cupressales</taxon>
        <taxon>Taxaceae</taxon>
        <taxon>Taxus</taxon>
    </lineage>
</organism>
<protein>
    <recommendedName>
        <fullName evidence="3">Myb-like domain-containing protein</fullName>
    </recommendedName>
</protein>
<evidence type="ECO:0000313" key="1">
    <source>
        <dbReference type="EMBL" id="KAH9324060.1"/>
    </source>
</evidence>
<name>A0AA38GNG0_TAXCH</name>
<accession>A0AA38GNG0</accession>
<gene>
    <name evidence="1" type="ORF">KI387_004238</name>
</gene>
<dbReference type="Proteomes" id="UP000824469">
    <property type="component" value="Unassembled WGS sequence"/>
</dbReference>